<sequence>MSQRRAGSTEPSAEPPQPAHASTPAEFAAALRTLRLWTGLTYRQLEDKAAAHTDPLPASTVATTLGRTTLPRERFVVAFTRACGLSEEDVRQWLEVRRRIATEEPAPTGDEGGDDRDVSTNGVSAPAHASRWRQAAALLGAASIAVVGTLGVDSFFNGTPAPATPPSLPVTGLRMLAVGSWARIHPARAPELCLTEGRDRTGRYRTAVTAQRLCTKAVLPLVFLEPLGKDTVQIQWHHPKYGIGCLTVLMKGPGRDLLEPRDDCADDNRAQQFRIEPFGPPATAHFRIRPVATGRCLSLRDQDTKDGSEVVQGRCSGAADQDFLIELISPPQVAAGRT</sequence>
<protein>
    <submittedName>
        <fullName evidence="2">XRE family transcriptional regulator</fullName>
    </submittedName>
</protein>
<evidence type="ECO:0000313" key="3">
    <source>
        <dbReference type="Proteomes" id="UP001183881"/>
    </source>
</evidence>
<evidence type="ECO:0000313" key="2">
    <source>
        <dbReference type="EMBL" id="MDT0395715.1"/>
    </source>
</evidence>
<dbReference type="CDD" id="cd00161">
    <property type="entry name" value="beta-trefoil_Ricin-like"/>
    <property type="match status" value="1"/>
</dbReference>
<accession>A0ABU2PYB4</accession>
<proteinExistence type="predicted"/>
<dbReference type="Proteomes" id="UP001183881">
    <property type="component" value="Unassembled WGS sequence"/>
</dbReference>
<dbReference type="EMBL" id="JAVRFA010000012">
    <property type="protein sequence ID" value="MDT0395715.1"/>
    <property type="molecule type" value="Genomic_DNA"/>
</dbReference>
<comment type="caution">
    <text evidence="2">The sequence shown here is derived from an EMBL/GenBank/DDBJ whole genome shotgun (WGS) entry which is preliminary data.</text>
</comment>
<feature type="region of interest" description="Disordered" evidence="1">
    <location>
        <begin position="102"/>
        <end position="123"/>
    </location>
</feature>
<evidence type="ECO:0000256" key="1">
    <source>
        <dbReference type="SAM" id="MobiDB-lite"/>
    </source>
</evidence>
<gene>
    <name evidence="2" type="ORF">RM705_13575</name>
</gene>
<dbReference type="Pfam" id="PF13560">
    <property type="entry name" value="HTH_31"/>
    <property type="match status" value="1"/>
</dbReference>
<reference evidence="3" key="1">
    <citation type="submission" date="2023-07" db="EMBL/GenBank/DDBJ databases">
        <title>30 novel species of actinomycetes from the DSMZ collection.</title>
        <authorList>
            <person name="Nouioui I."/>
        </authorList>
    </citation>
    <scope>NUCLEOTIDE SEQUENCE [LARGE SCALE GENOMIC DNA]</scope>
    <source>
        <strain evidence="3">DSM 41636</strain>
    </source>
</reference>
<dbReference type="SUPFAM" id="SSF50370">
    <property type="entry name" value="Ricin B-like lectins"/>
    <property type="match status" value="1"/>
</dbReference>
<organism evidence="2 3">
    <name type="scientific">Streptomyces edwardsiae</name>
    <dbReference type="NCBI Taxonomy" id="3075527"/>
    <lineage>
        <taxon>Bacteria</taxon>
        <taxon>Bacillati</taxon>
        <taxon>Actinomycetota</taxon>
        <taxon>Actinomycetes</taxon>
        <taxon>Kitasatosporales</taxon>
        <taxon>Streptomycetaceae</taxon>
        <taxon>Streptomyces</taxon>
    </lineage>
</organism>
<feature type="compositionally biased region" description="Polar residues" evidence="1">
    <location>
        <begin position="1"/>
        <end position="11"/>
    </location>
</feature>
<dbReference type="RefSeq" id="WP_311644038.1">
    <property type="nucleotide sequence ID" value="NZ_JAVRFA010000012.1"/>
</dbReference>
<dbReference type="InterPro" id="IPR035992">
    <property type="entry name" value="Ricin_B-like_lectins"/>
</dbReference>
<feature type="region of interest" description="Disordered" evidence="1">
    <location>
        <begin position="1"/>
        <end position="24"/>
    </location>
</feature>
<dbReference type="Gene3D" id="2.80.10.50">
    <property type="match status" value="1"/>
</dbReference>
<name>A0ABU2PYB4_9ACTN</name>
<keyword evidence="3" id="KW-1185">Reference proteome</keyword>